<gene>
    <name evidence="1" type="ORF">DPMN_133922</name>
</gene>
<evidence type="ECO:0000313" key="2">
    <source>
        <dbReference type="Proteomes" id="UP000828390"/>
    </source>
</evidence>
<protein>
    <submittedName>
        <fullName evidence="1">Uncharacterized protein</fullName>
    </submittedName>
</protein>
<dbReference type="InterPro" id="IPR011042">
    <property type="entry name" value="6-blade_b-propeller_TolB-like"/>
</dbReference>
<evidence type="ECO:0000313" key="1">
    <source>
        <dbReference type="EMBL" id="KAH3805617.1"/>
    </source>
</evidence>
<name>A0A9D4FWA1_DREPO</name>
<sequence length="232" mass="25677">MKCMILSEGLRRLGTPYTLETSSLDVAVLSHNEIVVTVYKCLLFLSVSSDNVISLTRQIKTSSSFWSICLKTPTQMVVSTSDDIRNVRMITVDGVETDFQQVEFPKKMYTLNESMSTYVQSKNTLVLTDRLAHTVYLYDTVKGTSRAVTNGNIQEPRGACVGPGDTVMVCSKNMNSVVHLTVDGDFLCTYPVDMKYPCSICVSRDGTRLAVSNSAKGGTKLQLYKILHTLNN</sequence>
<accession>A0A9D4FWA1</accession>
<reference evidence="1" key="2">
    <citation type="submission" date="2020-11" db="EMBL/GenBank/DDBJ databases">
        <authorList>
            <person name="McCartney M.A."/>
            <person name="Auch B."/>
            <person name="Kono T."/>
            <person name="Mallez S."/>
            <person name="Becker A."/>
            <person name="Gohl D.M."/>
            <person name="Silverstein K.A.T."/>
            <person name="Koren S."/>
            <person name="Bechman K.B."/>
            <person name="Herman A."/>
            <person name="Abrahante J.E."/>
            <person name="Garbe J."/>
        </authorList>
    </citation>
    <scope>NUCLEOTIDE SEQUENCE</scope>
    <source>
        <strain evidence="1">Duluth1</strain>
        <tissue evidence="1">Whole animal</tissue>
    </source>
</reference>
<dbReference type="SUPFAM" id="SSF63829">
    <property type="entry name" value="Calcium-dependent phosphotriesterase"/>
    <property type="match status" value="1"/>
</dbReference>
<organism evidence="1 2">
    <name type="scientific">Dreissena polymorpha</name>
    <name type="common">Zebra mussel</name>
    <name type="synonym">Mytilus polymorpha</name>
    <dbReference type="NCBI Taxonomy" id="45954"/>
    <lineage>
        <taxon>Eukaryota</taxon>
        <taxon>Metazoa</taxon>
        <taxon>Spiralia</taxon>
        <taxon>Lophotrochozoa</taxon>
        <taxon>Mollusca</taxon>
        <taxon>Bivalvia</taxon>
        <taxon>Autobranchia</taxon>
        <taxon>Heteroconchia</taxon>
        <taxon>Euheterodonta</taxon>
        <taxon>Imparidentia</taxon>
        <taxon>Neoheterodontei</taxon>
        <taxon>Myida</taxon>
        <taxon>Dreissenoidea</taxon>
        <taxon>Dreissenidae</taxon>
        <taxon>Dreissena</taxon>
    </lineage>
</organism>
<dbReference type="Gene3D" id="2.120.10.30">
    <property type="entry name" value="TolB, C-terminal domain"/>
    <property type="match status" value="1"/>
</dbReference>
<proteinExistence type="predicted"/>
<dbReference type="EMBL" id="JAIWYP010000006">
    <property type="protein sequence ID" value="KAH3805617.1"/>
    <property type="molecule type" value="Genomic_DNA"/>
</dbReference>
<comment type="caution">
    <text evidence="1">The sequence shown here is derived from an EMBL/GenBank/DDBJ whole genome shotgun (WGS) entry which is preliminary data.</text>
</comment>
<dbReference type="AlphaFoldDB" id="A0A9D4FWA1"/>
<keyword evidence="2" id="KW-1185">Reference proteome</keyword>
<reference evidence="1" key="1">
    <citation type="journal article" date="2019" name="bioRxiv">
        <title>The Genome of the Zebra Mussel, Dreissena polymorpha: A Resource for Invasive Species Research.</title>
        <authorList>
            <person name="McCartney M.A."/>
            <person name="Auch B."/>
            <person name="Kono T."/>
            <person name="Mallez S."/>
            <person name="Zhang Y."/>
            <person name="Obille A."/>
            <person name="Becker A."/>
            <person name="Abrahante J.E."/>
            <person name="Garbe J."/>
            <person name="Badalamenti J.P."/>
            <person name="Herman A."/>
            <person name="Mangelson H."/>
            <person name="Liachko I."/>
            <person name="Sullivan S."/>
            <person name="Sone E.D."/>
            <person name="Koren S."/>
            <person name="Silverstein K.A.T."/>
            <person name="Beckman K.B."/>
            <person name="Gohl D.M."/>
        </authorList>
    </citation>
    <scope>NUCLEOTIDE SEQUENCE</scope>
    <source>
        <strain evidence="1">Duluth1</strain>
        <tissue evidence="1">Whole animal</tissue>
    </source>
</reference>
<dbReference type="Proteomes" id="UP000828390">
    <property type="component" value="Unassembled WGS sequence"/>
</dbReference>